<evidence type="ECO:0000313" key="1">
    <source>
        <dbReference type="EMBL" id="SUS04793.1"/>
    </source>
</evidence>
<gene>
    <name evidence="1" type="ORF">DF3PB_1480002</name>
</gene>
<dbReference type="EMBL" id="UIDG01000055">
    <property type="protein sequence ID" value="SUS04793.1"/>
    <property type="molecule type" value="Genomic_DNA"/>
</dbReference>
<name>A0A380T9E5_9ZZZZ</name>
<protein>
    <submittedName>
        <fullName evidence="1">Uncharacterized protein</fullName>
    </submittedName>
</protein>
<accession>A0A380T9E5</accession>
<proteinExistence type="predicted"/>
<dbReference type="AlphaFoldDB" id="A0A380T9E5"/>
<sequence>MAGIERERTSGLVSRPEYPFEKAKADENVRGARPLRPTRWLRGRGRFQCQGDLARTANAEP</sequence>
<organism evidence="1">
    <name type="scientific">metagenome</name>
    <dbReference type="NCBI Taxonomy" id="256318"/>
    <lineage>
        <taxon>unclassified sequences</taxon>
        <taxon>metagenomes</taxon>
    </lineage>
</organism>
<reference evidence="1" key="1">
    <citation type="submission" date="2018-07" db="EMBL/GenBank/DDBJ databases">
        <authorList>
            <person name="Quirk P.G."/>
            <person name="Krulwich T.A."/>
        </authorList>
    </citation>
    <scope>NUCLEOTIDE SEQUENCE</scope>
</reference>